<gene>
    <name evidence="2" type="ORF">LMG29739_05285</name>
</gene>
<dbReference type="AlphaFoldDB" id="A0A6J5EPE8"/>
<keyword evidence="3" id="KW-1185">Reference proteome</keyword>
<accession>A0A6J5EPE8</accession>
<sequence>MHSAPSVIFPYSSLRATVKILHLALGLVCSHGLRPSNGMLLPACLRRCDCLLRAMDPNTAIVSALGRIERAVQAMTRNLRIVKPIYRYTADTSLASSSEQKAVATTSDLPRRDSFRLFTRRVALATGFAVALCALSPRSALAAQDCHAEVPAAQLSGSGEYRFLGLHLYDAQLWSTHLPVNYDARFALQLTYATSATRERLTTLGLNEMKRLAPTPLPDALVARWRDDMLRAFVDVEPGDWLCGVFLPGTGVRFYANGEATATIADLDFARAFFGIWFDPETRAKTLRSKLLGGG</sequence>
<protein>
    <recommendedName>
        <fullName evidence="1">Chalcone isomerase domain-containing protein</fullName>
    </recommendedName>
</protein>
<evidence type="ECO:0000259" key="1">
    <source>
        <dbReference type="Pfam" id="PF16036"/>
    </source>
</evidence>
<organism evidence="2 3">
    <name type="scientific">Paraburkholderia solisilvae</name>
    <dbReference type="NCBI Taxonomy" id="624376"/>
    <lineage>
        <taxon>Bacteria</taxon>
        <taxon>Pseudomonadati</taxon>
        <taxon>Pseudomonadota</taxon>
        <taxon>Betaproteobacteria</taxon>
        <taxon>Burkholderiales</taxon>
        <taxon>Burkholderiaceae</taxon>
        <taxon>Paraburkholderia</taxon>
    </lineage>
</organism>
<dbReference type="InterPro" id="IPR016087">
    <property type="entry name" value="Chalcone_isomerase"/>
</dbReference>
<name>A0A6J5EPE8_9BURK</name>
<dbReference type="Pfam" id="PF16036">
    <property type="entry name" value="Chalcone_3"/>
    <property type="match status" value="1"/>
</dbReference>
<feature type="domain" description="Chalcone isomerase" evidence="1">
    <location>
        <begin position="226"/>
        <end position="293"/>
    </location>
</feature>
<evidence type="ECO:0000313" key="3">
    <source>
        <dbReference type="Proteomes" id="UP000494329"/>
    </source>
</evidence>
<reference evidence="2 3" key="1">
    <citation type="submission" date="2020-04" db="EMBL/GenBank/DDBJ databases">
        <authorList>
            <person name="De Canck E."/>
        </authorList>
    </citation>
    <scope>NUCLEOTIDE SEQUENCE [LARGE SCALE GENOMIC DNA]</scope>
    <source>
        <strain evidence="2 3">LMG 29739</strain>
    </source>
</reference>
<evidence type="ECO:0000313" key="2">
    <source>
        <dbReference type="EMBL" id="CAB3768319.1"/>
    </source>
</evidence>
<dbReference type="Proteomes" id="UP000494329">
    <property type="component" value="Unassembled WGS sequence"/>
</dbReference>
<proteinExistence type="predicted"/>
<dbReference type="EMBL" id="CADIKF010000056">
    <property type="protein sequence ID" value="CAB3768319.1"/>
    <property type="molecule type" value="Genomic_DNA"/>
</dbReference>